<dbReference type="AlphaFoldDB" id="A0A6A6I4U1"/>
<organism evidence="2 3">
    <name type="scientific">Trematosphaeria pertusa</name>
    <dbReference type="NCBI Taxonomy" id="390896"/>
    <lineage>
        <taxon>Eukaryota</taxon>
        <taxon>Fungi</taxon>
        <taxon>Dikarya</taxon>
        <taxon>Ascomycota</taxon>
        <taxon>Pezizomycotina</taxon>
        <taxon>Dothideomycetes</taxon>
        <taxon>Pleosporomycetidae</taxon>
        <taxon>Pleosporales</taxon>
        <taxon>Massarineae</taxon>
        <taxon>Trematosphaeriaceae</taxon>
        <taxon>Trematosphaeria</taxon>
    </lineage>
</organism>
<dbReference type="PANTHER" id="PTHR34502:SF5">
    <property type="entry name" value="DUF6594 DOMAIN-CONTAINING PROTEIN"/>
    <property type="match status" value="1"/>
</dbReference>
<reference evidence="2" key="1">
    <citation type="journal article" date="2020" name="Stud. Mycol.">
        <title>101 Dothideomycetes genomes: a test case for predicting lifestyles and emergence of pathogens.</title>
        <authorList>
            <person name="Haridas S."/>
            <person name="Albert R."/>
            <person name="Binder M."/>
            <person name="Bloem J."/>
            <person name="Labutti K."/>
            <person name="Salamov A."/>
            <person name="Andreopoulos B."/>
            <person name="Baker S."/>
            <person name="Barry K."/>
            <person name="Bills G."/>
            <person name="Bluhm B."/>
            <person name="Cannon C."/>
            <person name="Castanera R."/>
            <person name="Culley D."/>
            <person name="Daum C."/>
            <person name="Ezra D."/>
            <person name="Gonzalez J."/>
            <person name="Henrissat B."/>
            <person name="Kuo A."/>
            <person name="Liang C."/>
            <person name="Lipzen A."/>
            <person name="Lutzoni F."/>
            <person name="Magnuson J."/>
            <person name="Mondo S."/>
            <person name="Nolan M."/>
            <person name="Ohm R."/>
            <person name="Pangilinan J."/>
            <person name="Park H.-J."/>
            <person name="Ramirez L."/>
            <person name="Alfaro M."/>
            <person name="Sun H."/>
            <person name="Tritt A."/>
            <person name="Yoshinaga Y."/>
            <person name="Zwiers L.-H."/>
            <person name="Turgeon B."/>
            <person name="Goodwin S."/>
            <person name="Spatafora J."/>
            <person name="Crous P."/>
            <person name="Grigoriev I."/>
        </authorList>
    </citation>
    <scope>NUCLEOTIDE SEQUENCE</scope>
    <source>
        <strain evidence="2">CBS 122368</strain>
    </source>
</reference>
<sequence length="211" mass="24071">MAGYPQLASLIGAYPEVATLRRFGALNARNLPHPQAEPTVLEDKLRQCEKADRESRNEDRAIDGCDWQTLAESGDGPTEGDQWAMFLKIREKLNEYSEYRCSGDAKLVCKGGPDWSKDSALLVQQRLARFDLPNARDLGFLVNWMKSNVYLLGQDSDIWEKPEVEDMVALKTRPVGDLVSRFLTDSIIHWYHRIIGRKIKKQGSVRDHRIV</sequence>
<evidence type="ECO:0000313" key="2">
    <source>
        <dbReference type="EMBL" id="KAF2244972.1"/>
    </source>
</evidence>
<dbReference type="Proteomes" id="UP000800094">
    <property type="component" value="Unassembled WGS sequence"/>
</dbReference>
<gene>
    <name evidence="2" type="ORF">BU26DRAFT_608451</name>
</gene>
<evidence type="ECO:0000313" key="3">
    <source>
        <dbReference type="Proteomes" id="UP000800094"/>
    </source>
</evidence>
<name>A0A6A6I4U1_9PLEO</name>
<dbReference type="Pfam" id="PF20237">
    <property type="entry name" value="DUF6594"/>
    <property type="match status" value="1"/>
</dbReference>
<dbReference type="GeneID" id="54589174"/>
<dbReference type="PANTHER" id="PTHR34502">
    <property type="entry name" value="DUF6594 DOMAIN-CONTAINING PROTEIN-RELATED"/>
    <property type="match status" value="1"/>
</dbReference>
<protein>
    <recommendedName>
        <fullName evidence="1">DUF6594 domain-containing protein</fullName>
    </recommendedName>
</protein>
<keyword evidence="3" id="KW-1185">Reference proteome</keyword>
<dbReference type="InterPro" id="IPR046529">
    <property type="entry name" value="DUF6594"/>
</dbReference>
<dbReference type="RefSeq" id="XP_033679976.1">
    <property type="nucleotide sequence ID" value="XM_033835844.1"/>
</dbReference>
<evidence type="ECO:0000259" key="1">
    <source>
        <dbReference type="Pfam" id="PF20237"/>
    </source>
</evidence>
<dbReference type="OrthoDB" id="5342093at2759"/>
<proteinExistence type="predicted"/>
<feature type="domain" description="DUF6594" evidence="1">
    <location>
        <begin position="4"/>
        <end position="198"/>
    </location>
</feature>
<dbReference type="EMBL" id="ML987202">
    <property type="protein sequence ID" value="KAF2244972.1"/>
    <property type="molecule type" value="Genomic_DNA"/>
</dbReference>
<accession>A0A6A6I4U1</accession>